<dbReference type="RefSeq" id="WP_338210616.1">
    <property type="nucleotide sequence ID" value="NZ_JAYMFF010000014.1"/>
</dbReference>
<evidence type="ECO:0000256" key="5">
    <source>
        <dbReference type="ARBA" id="ARBA00022982"/>
    </source>
</evidence>
<keyword evidence="7" id="KW-0411">Iron-sulfur</keyword>
<evidence type="ECO:0000256" key="2">
    <source>
        <dbReference type="ARBA" id="ARBA00022485"/>
    </source>
</evidence>
<evidence type="ECO:0000256" key="7">
    <source>
        <dbReference type="ARBA" id="ARBA00023014"/>
    </source>
</evidence>
<feature type="domain" description="4Fe-4S ferredoxin-type" evidence="8">
    <location>
        <begin position="47"/>
        <end position="79"/>
    </location>
</feature>
<proteinExistence type="predicted"/>
<keyword evidence="6" id="KW-0408">Iron</keyword>
<keyword evidence="1" id="KW-0813">Transport</keyword>
<organism evidence="9 10">
    <name type="scientific">Adlercreutzia wanghongyangiae</name>
    <dbReference type="NCBI Taxonomy" id="3111451"/>
    <lineage>
        <taxon>Bacteria</taxon>
        <taxon>Bacillati</taxon>
        <taxon>Actinomycetota</taxon>
        <taxon>Coriobacteriia</taxon>
        <taxon>Eggerthellales</taxon>
        <taxon>Eggerthellaceae</taxon>
        <taxon>Adlercreutzia</taxon>
    </lineage>
</organism>
<name>A0ABU6IIX4_9ACTN</name>
<evidence type="ECO:0000256" key="3">
    <source>
        <dbReference type="ARBA" id="ARBA00022723"/>
    </source>
</evidence>
<protein>
    <submittedName>
        <fullName evidence="9">4Fe-4S dicluster domain-containing protein</fullName>
    </submittedName>
</protein>
<dbReference type="SUPFAM" id="SSF54862">
    <property type="entry name" value="4Fe-4S ferredoxins"/>
    <property type="match status" value="1"/>
</dbReference>
<dbReference type="InterPro" id="IPR017900">
    <property type="entry name" value="4Fe4S_Fe_S_CS"/>
</dbReference>
<gene>
    <name evidence="9" type="ORF">VIN30_07790</name>
</gene>
<accession>A0ABU6IIX4</accession>
<dbReference type="Gene3D" id="3.30.70.20">
    <property type="match status" value="2"/>
</dbReference>
<evidence type="ECO:0000313" key="9">
    <source>
        <dbReference type="EMBL" id="MEC4176350.1"/>
    </source>
</evidence>
<evidence type="ECO:0000313" key="10">
    <source>
        <dbReference type="Proteomes" id="UP001349994"/>
    </source>
</evidence>
<keyword evidence="2" id="KW-0004">4Fe-4S</keyword>
<evidence type="ECO:0000256" key="1">
    <source>
        <dbReference type="ARBA" id="ARBA00022448"/>
    </source>
</evidence>
<sequence>MTLGFYFNERACSGCRACQTACKDRNDLAAGELYRHVGTYQTGTFPNATMYHYSKTCNHCDNPACVEACPTGAMYKDADGAVQHDDELCIGCGSCANNCPYEVPIVKEAEKLAGKCDSCKPFRDAGLNPVCVDACNMRALEFGDLDELRAKHEGEVQMVGELVHDMPILPSSEQTGPNTLINPKPAALADDFVEVLL</sequence>
<dbReference type="PROSITE" id="PS00198">
    <property type="entry name" value="4FE4S_FER_1"/>
    <property type="match status" value="1"/>
</dbReference>
<evidence type="ECO:0000259" key="8">
    <source>
        <dbReference type="PROSITE" id="PS51379"/>
    </source>
</evidence>
<dbReference type="InterPro" id="IPR050954">
    <property type="entry name" value="ET_IronSulfur_Cluster-Binding"/>
</dbReference>
<dbReference type="Proteomes" id="UP001349994">
    <property type="component" value="Unassembled WGS sequence"/>
</dbReference>
<keyword evidence="3" id="KW-0479">Metal-binding</keyword>
<evidence type="ECO:0000256" key="6">
    <source>
        <dbReference type="ARBA" id="ARBA00023004"/>
    </source>
</evidence>
<keyword evidence="10" id="KW-1185">Reference proteome</keyword>
<reference evidence="9 10" key="1">
    <citation type="submission" date="2024-01" db="EMBL/GenBank/DDBJ databases">
        <title>novel species in genus Adlercreutzia.</title>
        <authorList>
            <person name="Liu X."/>
        </authorList>
    </citation>
    <scope>NUCLEOTIDE SEQUENCE [LARGE SCALE GENOMIC DNA]</scope>
    <source>
        <strain evidence="9 10">R7</strain>
    </source>
</reference>
<dbReference type="EMBL" id="JAYMFF010000014">
    <property type="protein sequence ID" value="MEC4176350.1"/>
    <property type="molecule type" value="Genomic_DNA"/>
</dbReference>
<dbReference type="PANTHER" id="PTHR43177">
    <property type="entry name" value="PROTEIN NRFC"/>
    <property type="match status" value="1"/>
</dbReference>
<comment type="caution">
    <text evidence="9">The sequence shown here is derived from an EMBL/GenBank/DDBJ whole genome shotgun (WGS) entry which is preliminary data.</text>
</comment>
<dbReference type="InterPro" id="IPR017896">
    <property type="entry name" value="4Fe4S_Fe-S-bd"/>
</dbReference>
<feature type="domain" description="4Fe-4S ferredoxin-type" evidence="8">
    <location>
        <begin position="80"/>
        <end position="109"/>
    </location>
</feature>
<evidence type="ECO:0000256" key="4">
    <source>
        <dbReference type="ARBA" id="ARBA00022737"/>
    </source>
</evidence>
<keyword evidence="5" id="KW-0249">Electron transport</keyword>
<dbReference type="PROSITE" id="PS51379">
    <property type="entry name" value="4FE4S_FER_2"/>
    <property type="match status" value="2"/>
</dbReference>
<dbReference type="Pfam" id="PF13247">
    <property type="entry name" value="Fer4_11"/>
    <property type="match status" value="1"/>
</dbReference>
<dbReference type="CDD" id="cd16371">
    <property type="entry name" value="DMSOR_beta_like"/>
    <property type="match status" value="1"/>
</dbReference>
<dbReference type="Pfam" id="PF12800">
    <property type="entry name" value="Fer4_4"/>
    <property type="match status" value="1"/>
</dbReference>
<dbReference type="PANTHER" id="PTHR43177:SF5">
    <property type="entry name" value="ANAEROBIC DIMETHYL SULFOXIDE REDUCTASE CHAIN B-RELATED"/>
    <property type="match status" value="1"/>
</dbReference>
<keyword evidence="4" id="KW-0677">Repeat</keyword>